<dbReference type="InterPro" id="IPR021641">
    <property type="entry name" value="DUF3245"/>
</dbReference>
<feature type="region of interest" description="Disordered" evidence="1">
    <location>
        <begin position="32"/>
        <end position="73"/>
    </location>
</feature>
<reference evidence="2" key="1">
    <citation type="journal article" date="2020" name="Stud. Mycol.">
        <title>101 Dothideomycetes genomes: a test case for predicting lifestyles and emergence of pathogens.</title>
        <authorList>
            <person name="Haridas S."/>
            <person name="Albert R."/>
            <person name="Binder M."/>
            <person name="Bloem J."/>
            <person name="Labutti K."/>
            <person name="Salamov A."/>
            <person name="Andreopoulos B."/>
            <person name="Baker S."/>
            <person name="Barry K."/>
            <person name="Bills G."/>
            <person name="Bluhm B."/>
            <person name="Cannon C."/>
            <person name="Castanera R."/>
            <person name="Culley D."/>
            <person name="Daum C."/>
            <person name="Ezra D."/>
            <person name="Gonzalez J."/>
            <person name="Henrissat B."/>
            <person name="Kuo A."/>
            <person name="Liang C."/>
            <person name="Lipzen A."/>
            <person name="Lutzoni F."/>
            <person name="Magnuson J."/>
            <person name="Mondo S."/>
            <person name="Nolan M."/>
            <person name="Ohm R."/>
            <person name="Pangilinan J."/>
            <person name="Park H.-J."/>
            <person name="Ramirez L."/>
            <person name="Alfaro M."/>
            <person name="Sun H."/>
            <person name="Tritt A."/>
            <person name="Yoshinaga Y."/>
            <person name="Zwiers L.-H."/>
            <person name="Turgeon B."/>
            <person name="Goodwin S."/>
            <person name="Spatafora J."/>
            <person name="Crous P."/>
            <person name="Grigoriev I."/>
        </authorList>
    </citation>
    <scope>NUCLEOTIDE SEQUENCE</scope>
    <source>
        <strain evidence="2">CBS 175.79</strain>
    </source>
</reference>
<feature type="compositionally biased region" description="Polar residues" evidence="1">
    <location>
        <begin position="160"/>
        <end position="171"/>
    </location>
</feature>
<dbReference type="GeneID" id="54289411"/>
<dbReference type="RefSeq" id="XP_033384612.1">
    <property type="nucleotide sequence ID" value="XM_033532014.1"/>
</dbReference>
<keyword evidence="3" id="KW-1185">Reference proteome</keyword>
<feature type="region of interest" description="Disordered" evidence="1">
    <location>
        <begin position="94"/>
        <end position="221"/>
    </location>
</feature>
<proteinExistence type="predicted"/>
<sequence length="221" mass="24268">MSKRNNEGDVLFNKVNLALAKHQKSLAAMLGSMPEEPNVEKLKAEEERAELEDRESGFEQLGVGGKIPKDVADGSFTRRTLTSNDKLLQQLMGKRAAKAHIAAKQAPKTNLNAQKNPARYLKKEDSEDEDEGRAAHFKSKRSKTIPVSSETPDANELSEGVTSPANQTVAQQDDRATSDDDVEALKPKPKSRKAVSRPGSYLDEILNQRSKKKNKKSTGGD</sequence>
<dbReference type="Pfam" id="PF11595">
    <property type="entry name" value="DUF3245"/>
    <property type="match status" value="1"/>
</dbReference>
<evidence type="ECO:0000313" key="3">
    <source>
        <dbReference type="Proteomes" id="UP000799778"/>
    </source>
</evidence>
<dbReference type="Proteomes" id="UP000799778">
    <property type="component" value="Unassembled WGS sequence"/>
</dbReference>
<gene>
    <name evidence="2" type="ORF">BU24DRAFT_462446</name>
</gene>
<dbReference type="OrthoDB" id="3438340at2759"/>
<evidence type="ECO:0000313" key="2">
    <source>
        <dbReference type="EMBL" id="KAF2016273.1"/>
    </source>
</evidence>
<feature type="compositionally biased region" description="Basic residues" evidence="1">
    <location>
        <begin position="209"/>
        <end position="221"/>
    </location>
</feature>
<protein>
    <submittedName>
        <fullName evidence="2">Uncharacterized protein</fullName>
    </submittedName>
</protein>
<feature type="compositionally biased region" description="Low complexity" evidence="1">
    <location>
        <begin position="99"/>
        <end position="108"/>
    </location>
</feature>
<feature type="compositionally biased region" description="Basic and acidic residues" evidence="1">
    <location>
        <begin position="172"/>
        <end position="186"/>
    </location>
</feature>
<name>A0A6A5XTJ5_9PLEO</name>
<organism evidence="2 3">
    <name type="scientific">Aaosphaeria arxii CBS 175.79</name>
    <dbReference type="NCBI Taxonomy" id="1450172"/>
    <lineage>
        <taxon>Eukaryota</taxon>
        <taxon>Fungi</taxon>
        <taxon>Dikarya</taxon>
        <taxon>Ascomycota</taxon>
        <taxon>Pezizomycotina</taxon>
        <taxon>Dothideomycetes</taxon>
        <taxon>Pleosporomycetidae</taxon>
        <taxon>Pleosporales</taxon>
        <taxon>Pleosporales incertae sedis</taxon>
        <taxon>Aaosphaeria</taxon>
    </lineage>
</organism>
<accession>A0A6A5XTJ5</accession>
<dbReference type="EMBL" id="ML978069">
    <property type="protein sequence ID" value="KAF2016273.1"/>
    <property type="molecule type" value="Genomic_DNA"/>
</dbReference>
<evidence type="ECO:0000256" key="1">
    <source>
        <dbReference type="SAM" id="MobiDB-lite"/>
    </source>
</evidence>
<dbReference type="AlphaFoldDB" id="A0A6A5XTJ5"/>